<evidence type="ECO:0000256" key="2">
    <source>
        <dbReference type="ARBA" id="ARBA00005684"/>
    </source>
</evidence>
<dbReference type="Pfam" id="PF02446">
    <property type="entry name" value="Glyco_hydro_77"/>
    <property type="match status" value="1"/>
</dbReference>
<evidence type="ECO:0000256" key="10">
    <source>
        <dbReference type="RuleBase" id="RU361207"/>
    </source>
</evidence>
<evidence type="ECO:0000256" key="9">
    <source>
        <dbReference type="ARBA" id="ARBA00031501"/>
    </source>
</evidence>
<evidence type="ECO:0000256" key="8">
    <source>
        <dbReference type="ARBA" id="ARBA00031423"/>
    </source>
</evidence>
<dbReference type="EMBL" id="AP013066">
    <property type="protein sequence ID" value="BAN36242.1"/>
    <property type="molecule type" value="Genomic_DNA"/>
</dbReference>
<gene>
    <name evidence="12" type="ORF">SCD_n02434</name>
</gene>
<evidence type="ECO:0000313" key="13">
    <source>
        <dbReference type="Proteomes" id="UP000015559"/>
    </source>
</evidence>
<dbReference type="Pfam" id="PF21226">
    <property type="entry name" value="MalQ_N"/>
    <property type="match status" value="1"/>
</dbReference>
<keyword evidence="13" id="KW-1185">Reference proteome</keyword>
<evidence type="ECO:0000256" key="1">
    <source>
        <dbReference type="ARBA" id="ARBA00000439"/>
    </source>
</evidence>
<keyword evidence="5 10" id="KW-0328">Glycosyltransferase</keyword>
<dbReference type="NCBIfam" id="TIGR02401">
    <property type="entry name" value="trehalose_TreY"/>
    <property type="match status" value="1"/>
</dbReference>
<dbReference type="HOGENOM" id="CLU_002501_0_1_4"/>
<dbReference type="KEGG" id="sdr:SCD_n02434"/>
<sequence length="1712" mass="191505">MTRSTSNTPDALVQLAAHCGIAAEYIDIWGTRHATSEQTLRALLAAMHFPAEADPAVLLRNMEEQEWGRPLPPVMVLQAGSAPAVPLSLSANRASRPHRWILTAEDGVQTTGEFLPAELPRLGEQRLGRTNFLRGELSLPPLVTPGYYRLEVEQPGREVQDQAAMTLIVTPSSCYQPEAIQGEGRVWGPTVQLYGLRSRRNWGIGDFSDLRALVDLSAEAGGGVIGVNPLHAMFPDAPDRISPYSPSSRCFVNVLYIDVEAVPEFIECDAARNLVASDLFQGRLRRLRASEQVAYEEVAAAKREVLGIVYRYFLDQHLANDSDRARTFRLFREKMGEELEFHARFEALQEHFRRENPAVWGWPAWPEEYRHPQAPAVAAFATEHADAVEFFVWLQWLADEQLAAVGRQSSRRGLGVGLYQDLAVGVNPGGSEVWAWQDAYAIGAYVGAPPDDFNLAGQDWGLPPLVPHRLREAAYAPFIDVLRANMRHCGALRIDHVMQFIRLFWVPVGMSPTQGAYVAYPLDDLLGIIALESQRNRCMVIGEDLGTVPDGFRPHLATIGVLSYRPFLFERTEDGGFKPPAEYMRQALVSVSTHDLPTLSGFWKGSDLDTRSALHLFPSDEQRNKLVVERAQDRARFLVALEREGLLPSGASIHPNTVPEMTPALMVAIHAYLAKTQAQILVVQPEDILGIIEQTNLPGSRDEQHPNWRRRLPLDLEDWRDDSRFAAIGEMLLRERGSAVVPHAEEPLPTRVAVIPRATYRLQFNREFTFAQATALAPYLAELGVSHCYASPYLKARPGSGHGYDIVDHAALNPEIGTPQEYEDFVAAFKEKGLGQIVDVVPNHMGVMGSDNAWWLDVLENGPASAWGAFFDIDWDPLNPELKGKVLLPLLGDHYGAVLNRGELRLNFDAVRGEFSVFYYQHRLPVDPASYSSIIGHRRERLEAAIGENHERYGELEALLTAFGHLPGRTDTDPARMAERQRDKEVHKRHLAALSEACSDIAHHIADNLAEFNGNPSQPASFDLLHELILVQGYRPAYWRVASDEINYRRFFDINDLAALRMEDPAVFDATHRFILDLVAQGKVEGLRIDHPDGLYDPGEYFRHLQQVVGGKPLAPGEPLPLYLVIEKILADHERLPDDWPIHGATGYRFANLVNNLFVDSSAERRMTRIYRDFSGITSDFEELAYDAKKLIMHTALSSEFNALANRLARIAAASRDTFDFTLNGLREALVEVVACFPIYRSYVAHGELSADDRRHIAWAVAVAKKRSPDADTGIYDFLESVLTTDIGCGRSASFREPLQAFAMKFQQVSSPVMAKGVEDTAFYRYHRLTSLNDVGGEPRRFGISVAAFHAATRARAMRWPHNMLATSTHDSKRSEDVRARLNVLSEIPAAWKLILKRWSRLNRGRKRLIDGIEAPSRNDEYLLYQTLIGTWPLTPPDDAGLAEYRTRIDAYMIKALREAKEHSSWVKVNADYEGAVSGFVQALLAPGEKNLFLADFVPMVQTISHHGLINALSQTLIKIASPGVPDIYQGCELWQFNLVDPDNRRPVDFAQRRELLAETRALTDAPPEQWPERLQPLLANMGDGRIKLYTLWQSLALRARWPEVFRDGSYLPLTVRGKLAIHACAFARRHGNQSLIVLVPRLPARLLGDRIALPLGVETWGDTMLELPGELAGLEWRNVLTGERHAAASHLALGQLLACFPVVLLASEEIA</sequence>
<reference evidence="12 13" key="1">
    <citation type="journal article" date="2012" name="Appl. Environ. Microbiol.">
        <title>Draft genome sequence of a psychrotolerant sulfur-oxidizing bacterium, Sulfuricella denitrificans skB26, and proteomic insights into cold adaptation.</title>
        <authorList>
            <person name="Watanabe T."/>
            <person name="Kojima H."/>
            <person name="Fukui M."/>
        </authorList>
    </citation>
    <scope>NUCLEOTIDE SEQUENCE [LARGE SCALE GENOMIC DNA]</scope>
    <source>
        <strain evidence="13">skB26</strain>
    </source>
</reference>
<dbReference type="Proteomes" id="UP000015559">
    <property type="component" value="Chromosome"/>
</dbReference>
<proteinExistence type="inferred from homology"/>
<keyword evidence="6 10" id="KW-0808">Transferase</keyword>
<dbReference type="eggNOG" id="COG3280">
    <property type="taxonomic scope" value="Bacteria"/>
</dbReference>
<dbReference type="OrthoDB" id="9761577at2"/>
<evidence type="ECO:0000256" key="3">
    <source>
        <dbReference type="ARBA" id="ARBA00012560"/>
    </source>
</evidence>
<dbReference type="PANTHER" id="PTHR32438">
    <property type="entry name" value="4-ALPHA-GLUCANOTRANSFERASE DPE1, CHLOROPLASTIC/AMYLOPLASTIC"/>
    <property type="match status" value="1"/>
</dbReference>
<evidence type="ECO:0000256" key="5">
    <source>
        <dbReference type="ARBA" id="ARBA00022676"/>
    </source>
</evidence>
<name>S6B712_SULDS</name>
<evidence type="ECO:0000313" key="12">
    <source>
        <dbReference type="EMBL" id="BAN36242.1"/>
    </source>
</evidence>
<dbReference type="Gene3D" id="1.10.10.470">
    <property type="entry name" value="Maltooligosyl trehalose synthase, domain 4"/>
    <property type="match status" value="1"/>
</dbReference>
<dbReference type="InterPro" id="IPR017853">
    <property type="entry name" value="GH"/>
</dbReference>
<dbReference type="EC" id="2.4.1.25" evidence="3 10"/>
<keyword evidence="7 10" id="KW-0119">Carbohydrate metabolism</keyword>
<evidence type="ECO:0000259" key="11">
    <source>
        <dbReference type="SMART" id="SM00642"/>
    </source>
</evidence>
<organism evidence="12 13">
    <name type="scientific">Sulfuricella denitrificans (strain DSM 22764 / NBRC 105220 / skB26)</name>
    <dbReference type="NCBI Taxonomy" id="1163617"/>
    <lineage>
        <taxon>Bacteria</taxon>
        <taxon>Pseudomonadati</taxon>
        <taxon>Pseudomonadota</taxon>
        <taxon>Betaproteobacteria</taxon>
        <taxon>Nitrosomonadales</taxon>
        <taxon>Sulfuricellaceae</taxon>
        <taxon>Sulfuricella</taxon>
    </lineage>
</organism>
<comment type="catalytic activity">
    <reaction evidence="1 10">
        <text>Transfers a segment of a (1-&gt;4)-alpha-D-glucan to a new position in an acceptor, which may be glucose or a (1-&gt;4)-alpha-D-glucan.</text>
        <dbReference type="EC" id="2.4.1.25"/>
    </reaction>
</comment>
<dbReference type="InterPro" id="IPR012767">
    <property type="entry name" value="Trehalose_TreY"/>
</dbReference>
<protein>
    <recommendedName>
        <fullName evidence="4 10">4-alpha-glucanotransferase</fullName>
        <ecNumber evidence="3 10">2.4.1.25</ecNumber>
    </recommendedName>
    <alternativeName>
        <fullName evidence="8 10">Amylomaltase</fullName>
    </alternativeName>
    <alternativeName>
        <fullName evidence="9 10">Disproportionating enzyme</fullName>
    </alternativeName>
</protein>
<dbReference type="eggNOG" id="COG1640">
    <property type="taxonomic scope" value="Bacteria"/>
</dbReference>
<dbReference type="RefSeq" id="WP_009205436.1">
    <property type="nucleotide sequence ID" value="NC_022357.1"/>
</dbReference>
<dbReference type="NCBIfam" id="NF011077">
    <property type="entry name" value="PRK14507.1"/>
    <property type="match status" value="1"/>
</dbReference>
<dbReference type="STRING" id="1163617.SCD_n02434"/>
<dbReference type="GO" id="GO:0004134">
    <property type="term" value="F:4-alpha-glucanotransferase activity"/>
    <property type="evidence" value="ECO:0007669"/>
    <property type="project" value="UniProtKB-EC"/>
</dbReference>
<dbReference type="InterPro" id="IPR003385">
    <property type="entry name" value="Glyco_hydro_77"/>
</dbReference>
<dbReference type="SUPFAM" id="SSF51445">
    <property type="entry name" value="(Trans)glycosidases"/>
    <property type="match status" value="2"/>
</dbReference>
<evidence type="ECO:0000256" key="4">
    <source>
        <dbReference type="ARBA" id="ARBA00020295"/>
    </source>
</evidence>
<dbReference type="InterPro" id="IPR013797">
    <property type="entry name" value="Maltooligo_trehalose_synth_4"/>
</dbReference>
<feature type="domain" description="Glycosyl hydrolase family 13 catalytic" evidence="11">
    <location>
        <begin position="753"/>
        <end position="1271"/>
    </location>
</feature>
<evidence type="ECO:0000256" key="6">
    <source>
        <dbReference type="ARBA" id="ARBA00022679"/>
    </source>
</evidence>
<dbReference type="SMART" id="SM00642">
    <property type="entry name" value="Aamy"/>
    <property type="match status" value="1"/>
</dbReference>
<dbReference type="Pfam" id="PF00128">
    <property type="entry name" value="Alpha-amylase"/>
    <property type="match status" value="1"/>
</dbReference>
<dbReference type="PANTHER" id="PTHR32438:SF5">
    <property type="entry name" value="4-ALPHA-GLUCANOTRANSFERASE DPE1, CHLOROPLASTIC_AMYLOPLASTIC"/>
    <property type="match status" value="1"/>
</dbReference>
<evidence type="ECO:0000256" key="7">
    <source>
        <dbReference type="ARBA" id="ARBA00023277"/>
    </source>
</evidence>
<dbReference type="Gene3D" id="3.20.20.80">
    <property type="entry name" value="Glycosidases"/>
    <property type="match status" value="4"/>
</dbReference>
<dbReference type="NCBIfam" id="TIGR00217">
    <property type="entry name" value="malQ"/>
    <property type="match status" value="1"/>
</dbReference>
<dbReference type="InterPro" id="IPR006047">
    <property type="entry name" value="GH13_cat_dom"/>
</dbReference>
<dbReference type="CDD" id="cd11336">
    <property type="entry name" value="AmyAc_MTSase"/>
    <property type="match status" value="1"/>
</dbReference>
<accession>S6B712</accession>
<comment type="similarity">
    <text evidence="2 10">Belongs to the disproportionating enzyme family.</text>
</comment>
<dbReference type="InterPro" id="IPR048458">
    <property type="entry name" value="MalQ_N"/>
</dbReference>
<dbReference type="GO" id="GO:0005975">
    <property type="term" value="P:carbohydrate metabolic process"/>
    <property type="evidence" value="ECO:0007669"/>
    <property type="project" value="InterPro"/>
</dbReference>